<dbReference type="EMBL" id="JAERUA010000010">
    <property type="protein sequence ID" value="KAI1894284.1"/>
    <property type="molecule type" value="Genomic_DNA"/>
</dbReference>
<evidence type="ECO:0000256" key="1">
    <source>
        <dbReference type="SAM" id="MobiDB-lite"/>
    </source>
</evidence>
<evidence type="ECO:0000313" key="3">
    <source>
        <dbReference type="EMBL" id="KAI1894284.1"/>
    </source>
</evidence>
<feature type="compositionally biased region" description="Basic and acidic residues" evidence="1">
    <location>
        <begin position="106"/>
        <end position="133"/>
    </location>
</feature>
<accession>A0A8T3DEW2</accession>
<feature type="signal peptide" evidence="2">
    <location>
        <begin position="1"/>
        <end position="19"/>
    </location>
</feature>
<dbReference type="OrthoDB" id="9938040at2759"/>
<feature type="chain" id="PRO_5035884567" evidence="2">
    <location>
        <begin position="20"/>
        <end position="233"/>
    </location>
</feature>
<organism evidence="3 4">
    <name type="scientific">Albula goreensis</name>
    <dbReference type="NCBI Taxonomy" id="1534307"/>
    <lineage>
        <taxon>Eukaryota</taxon>
        <taxon>Metazoa</taxon>
        <taxon>Chordata</taxon>
        <taxon>Craniata</taxon>
        <taxon>Vertebrata</taxon>
        <taxon>Euteleostomi</taxon>
        <taxon>Actinopterygii</taxon>
        <taxon>Neopterygii</taxon>
        <taxon>Teleostei</taxon>
        <taxon>Albuliformes</taxon>
        <taxon>Albulidae</taxon>
        <taxon>Albula</taxon>
    </lineage>
</organism>
<dbReference type="AlphaFoldDB" id="A0A8T3DEW2"/>
<keyword evidence="4" id="KW-1185">Reference proteome</keyword>
<dbReference type="Proteomes" id="UP000829720">
    <property type="component" value="Unassembled WGS sequence"/>
</dbReference>
<reference evidence="3" key="1">
    <citation type="submission" date="2021-01" db="EMBL/GenBank/DDBJ databases">
        <authorList>
            <person name="Zahm M."/>
            <person name="Roques C."/>
            <person name="Cabau C."/>
            <person name="Klopp C."/>
            <person name="Donnadieu C."/>
            <person name="Jouanno E."/>
            <person name="Lampietro C."/>
            <person name="Louis A."/>
            <person name="Herpin A."/>
            <person name="Echchiki A."/>
            <person name="Berthelot C."/>
            <person name="Parey E."/>
            <person name="Roest-Crollius H."/>
            <person name="Braasch I."/>
            <person name="Postlethwait J."/>
            <person name="Bobe J."/>
            <person name="Montfort J."/>
            <person name="Bouchez O."/>
            <person name="Begum T."/>
            <person name="Mejri S."/>
            <person name="Adams A."/>
            <person name="Chen W.-J."/>
            <person name="Guiguen Y."/>
        </authorList>
    </citation>
    <scope>NUCLEOTIDE SEQUENCE</scope>
    <source>
        <tissue evidence="3">Blood</tissue>
    </source>
</reference>
<evidence type="ECO:0000313" key="4">
    <source>
        <dbReference type="Proteomes" id="UP000829720"/>
    </source>
</evidence>
<name>A0A8T3DEW2_9TELE</name>
<proteinExistence type="predicted"/>
<keyword evidence="2" id="KW-0732">Signal</keyword>
<protein>
    <submittedName>
        <fullName evidence="3">Uncharacterized protein</fullName>
    </submittedName>
</protein>
<feature type="region of interest" description="Disordered" evidence="1">
    <location>
        <begin position="106"/>
        <end position="233"/>
    </location>
</feature>
<comment type="caution">
    <text evidence="3">The sequence shown here is derived from an EMBL/GenBank/DDBJ whole genome shotgun (WGS) entry which is preliminary data.</text>
</comment>
<gene>
    <name evidence="3" type="ORF">AGOR_G00114240</name>
</gene>
<sequence>MVRTSLLVSIALFLCGSTAKPHSTWDKGGDTQYQETLKSEELNGKMFLGIKEVEPPEDLAVTDDDIEPGMAIWNARKSRGKTHAVAEEDVDDLYHPSMERMLEAYDRPVRGRNSGRREVLGKDLQARPHRQAEPDMDGVYHAFPGPEVREPEQDGDDQYHRGMSDQGLHPQPKEQQKQPGGVVYTQPEEDRDDLYHGYIPDQRLHLQPQVQQEPRDHMGYTEPEEDKDALYHN</sequence>
<evidence type="ECO:0000256" key="2">
    <source>
        <dbReference type="SAM" id="SignalP"/>
    </source>
</evidence>
<feature type="compositionally biased region" description="Basic and acidic residues" evidence="1">
    <location>
        <begin position="147"/>
        <end position="163"/>
    </location>
</feature>